<dbReference type="FunFam" id="2.60.40.10:FF:000169">
    <property type="entry name" value="1,4-alpha-glucan branching enzyme GlgB"/>
    <property type="match status" value="1"/>
</dbReference>
<dbReference type="InterPro" id="IPR004193">
    <property type="entry name" value="Glyco_hydro_13_N"/>
</dbReference>
<feature type="region of interest" description="Disordered" evidence="10">
    <location>
        <begin position="125"/>
        <end position="168"/>
    </location>
</feature>
<dbReference type="Pfam" id="PF02806">
    <property type="entry name" value="Alpha-amylase_C"/>
    <property type="match status" value="1"/>
</dbReference>
<dbReference type="SMART" id="SM00642">
    <property type="entry name" value="Aamy"/>
    <property type="match status" value="1"/>
</dbReference>
<reference evidence="13" key="1">
    <citation type="submission" date="2017-08" db="EMBL/GenBank/DDBJ databases">
        <title>Draft Genome Sequence of Kocuria varians 80.</title>
        <authorList>
            <person name="Minaev M."/>
            <person name="Kurbakov K.A."/>
            <person name="Solodovnikova G.I."/>
            <person name="Kuznetsova O.A."/>
            <person name="Lisitsyn A.B."/>
        </authorList>
    </citation>
    <scope>NUCLEOTIDE SEQUENCE [LARGE SCALE GENOMIC DNA]</scope>
    <source>
        <strain evidence="13">80</strain>
    </source>
</reference>
<dbReference type="Pfam" id="PF22019">
    <property type="entry name" value="GlgB_N"/>
    <property type="match status" value="1"/>
</dbReference>
<evidence type="ECO:0000256" key="8">
    <source>
        <dbReference type="ARBA" id="ARBA00023277"/>
    </source>
</evidence>
<evidence type="ECO:0000313" key="12">
    <source>
        <dbReference type="EMBL" id="QMS56518.1"/>
    </source>
</evidence>
<dbReference type="InterPro" id="IPR044143">
    <property type="entry name" value="GlgB_N_E_set_prok"/>
</dbReference>
<dbReference type="SUPFAM" id="SSF51445">
    <property type="entry name" value="(Trans)glycosidases"/>
    <property type="match status" value="1"/>
</dbReference>
<dbReference type="PANTHER" id="PTHR43651:SF3">
    <property type="entry name" value="1,4-ALPHA-GLUCAN-BRANCHING ENZYME"/>
    <property type="match status" value="1"/>
</dbReference>
<keyword evidence="6 9" id="KW-0808">Transferase</keyword>
<evidence type="ECO:0000256" key="10">
    <source>
        <dbReference type="SAM" id="MobiDB-lite"/>
    </source>
</evidence>
<evidence type="ECO:0000256" key="9">
    <source>
        <dbReference type="HAMAP-Rule" id="MF_00685"/>
    </source>
</evidence>
<evidence type="ECO:0000256" key="3">
    <source>
        <dbReference type="ARBA" id="ARBA00009000"/>
    </source>
</evidence>
<keyword evidence="4 9" id="KW-0321">Glycogen metabolism</keyword>
<dbReference type="FunFam" id="2.60.40.1180:FF:000002">
    <property type="entry name" value="1,4-alpha-glucan branching enzyme GlgB"/>
    <property type="match status" value="1"/>
</dbReference>
<dbReference type="InterPro" id="IPR006048">
    <property type="entry name" value="A-amylase/branching_C"/>
</dbReference>
<dbReference type="GO" id="GO:0004553">
    <property type="term" value="F:hydrolase activity, hydrolyzing O-glycosyl compounds"/>
    <property type="evidence" value="ECO:0007669"/>
    <property type="project" value="InterPro"/>
</dbReference>
<keyword evidence="7 9" id="KW-0320">Glycogen biosynthesis</keyword>
<evidence type="ECO:0000259" key="11">
    <source>
        <dbReference type="SMART" id="SM00642"/>
    </source>
</evidence>
<dbReference type="CDD" id="cd02855">
    <property type="entry name" value="E_set_GBE_prok_N"/>
    <property type="match status" value="1"/>
</dbReference>
<comment type="similarity">
    <text evidence="3 9">Belongs to the glycosyl hydrolase 13 family. GlgB subfamily.</text>
</comment>
<dbReference type="SUPFAM" id="SSF56112">
    <property type="entry name" value="Protein kinase-like (PK-like)"/>
    <property type="match status" value="1"/>
</dbReference>
<dbReference type="PANTHER" id="PTHR43651">
    <property type="entry name" value="1,4-ALPHA-GLUCAN-BRANCHING ENZYME"/>
    <property type="match status" value="1"/>
</dbReference>
<dbReference type="InterPro" id="IPR013780">
    <property type="entry name" value="Glyco_hydro_b"/>
</dbReference>
<reference evidence="12 13" key="2">
    <citation type="submission" date="2020-07" db="EMBL/GenBank/DDBJ databases">
        <title>Genome of starter culture bacteria Kocuria salsicia reveals its technological properties and safety for usage in meat industry.</title>
        <authorList>
            <person name="Michael M."/>
            <person name="Konstantin K."/>
            <person name="Evgenii K."/>
            <person name="Galina S."/>
            <person name="Oksana K."/>
            <person name="Andrei L."/>
        </authorList>
    </citation>
    <scope>NUCLEOTIDE SEQUENCE [LARGE SCALE GENOMIC DNA]</scope>
    <source>
        <strain evidence="12 13">80</strain>
    </source>
</reference>
<name>A0A7D7Q3R6_KOCVA</name>
<dbReference type="Pfam" id="PF02922">
    <property type="entry name" value="CBM_48"/>
    <property type="match status" value="1"/>
</dbReference>
<dbReference type="InterPro" id="IPR011009">
    <property type="entry name" value="Kinase-like_dom_sf"/>
</dbReference>
<dbReference type="Gene3D" id="3.90.1200.10">
    <property type="match status" value="1"/>
</dbReference>
<dbReference type="InterPro" id="IPR006047">
    <property type="entry name" value="GH13_cat_dom"/>
</dbReference>
<dbReference type="UniPathway" id="UPA00164"/>
<keyword evidence="5 9" id="KW-0328">Glycosyltransferase</keyword>
<dbReference type="Proteomes" id="UP000216825">
    <property type="component" value="Chromosome"/>
</dbReference>
<organism evidence="12 13">
    <name type="scientific">Kocuria varians</name>
    <name type="common">Micrococcus varians</name>
    <dbReference type="NCBI Taxonomy" id="1272"/>
    <lineage>
        <taxon>Bacteria</taxon>
        <taxon>Bacillati</taxon>
        <taxon>Actinomycetota</taxon>
        <taxon>Actinomycetes</taxon>
        <taxon>Micrococcales</taxon>
        <taxon>Micrococcaceae</taxon>
        <taxon>Kocuria</taxon>
    </lineage>
</organism>
<evidence type="ECO:0000256" key="4">
    <source>
        <dbReference type="ARBA" id="ARBA00022600"/>
    </source>
</evidence>
<dbReference type="InterPro" id="IPR014756">
    <property type="entry name" value="Ig_E-set"/>
</dbReference>
<dbReference type="SUPFAM" id="SSF81296">
    <property type="entry name" value="E set domains"/>
    <property type="match status" value="2"/>
</dbReference>
<feature type="domain" description="Glycosyl hydrolase family 13 catalytic" evidence="11">
    <location>
        <begin position="898"/>
        <end position="1253"/>
    </location>
</feature>
<evidence type="ECO:0000256" key="5">
    <source>
        <dbReference type="ARBA" id="ARBA00022676"/>
    </source>
</evidence>
<evidence type="ECO:0000256" key="7">
    <source>
        <dbReference type="ARBA" id="ARBA00023056"/>
    </source>
</evidence>
<dbReference type="HAMAP" id="MF_00685">
    <property type="entry name" value="GlgB"/>
    <property type="match status" value="1"/>
</dbReference>
<protein>
    <recommendedName>
        <fullName evidence="9">1,4-alpha-glucan branching enzyme GlgB</fullName>
        <ecNumber evidence="9">2.4.1.18</ecNumber>
    </recommendedName>
    <alternativeName>
        <fullName evidence="9">1,4-alpha-D-glucan:1,4-alpha-D-glucan 6-glucosyl-transferase</fullName>
    </alternativeName>
    <alternativeName>
        <fullName evidence="9">Alpha-(1-&gt;4)-glucan branching enzyme</fullName>
    </alternativeName>
    <alternativeName>
        <fullName evidence="9">Glycogen branching enzyme</fullName>
        <shortName evidence="9">BE</shortName>
    </alternativeName>
</protein>
<comment type="subunit">
    <text evidence="9">Monomer.</text>
</comment>
<dbReference type="InterPro" id="IPR013783">
    <property type="entry name" value="Ig-like_fold"/>
</dbReference>
<dbReference type="GO" id="GO:0005829">
    <property type="term" value="C:cytosol"/>
    <property type="evidence" value="ECO:0007669"/>
    <property type="project" value="TreeGrafter"/>
</dbReference>
<feature type="active site" description="Proton donor" evidence="9">
    <location>
        <position position="1103"/>
    </location>
</feature>
<keyword evidence="8 9" id="KW-0119">Carbohydrate metabolism</keyword>
<comment type="pathway">
    <text evidence="2 9">Glycan biosynthesis; glycogen biosynthesis.</text>
</comment>
<gene>
    <name evidence="9 12" type="primary">glgB</name>
    <name evidence="12" type="ORF">CIB50_0001227</name>
</gene>
<dbReference type="KEGG" id="kvr:CIB50_0001227"/>
<dbReference type="Gene3D" id="3.20.20.80">
    <property type="entry name" value="Glycosidases"/>
    <property type="match status" value="1"/>
</dbReference>
<dbReference type="NCBIfam" id="NF008967">
    <property type="entry name" value="PRK12313.1"/>
    <property type="match status" value="1"/>
</dbReference>
<dbReference type="GO" id="GO:0003844">
    <property type="term" value="F:1,4-alpha-glucan branching enzyme activity"/>
    <property type="evidence" value="ECO:0007669"/>
    <property type="project" value="UniProtKB-UniRule"/>
</dbReference>
<evidence type="ECO:0000256" key="2">
    <source>
        <dbReference type="ARBA" id="ARBA00004964"/>
    </source>
</evidence>
<feature type="active site" description="Nucleophile" evidence="9">
    <location>
        <position position="1050"/>
    </location>
</feature>
<feature type="compositionally biased region" description="Low complexity" evidence="10">
    <location>
        <begin position="630"/>
        <end position="647"/>
    </location>
</feature>
<keyword evidence="13" id="KW-1185">Reference proteome</keyword>
<evidence type="ECO:0000256" key="1">
    <source>
        <dbReference type="ARBA" id="ARBA00000826"/>
    </source>
</evidence>
<dbReference type="GO" id="GO:0043169">
    <property type="term" value="F:cation binding"/>
    <property type="evidence" value="ECO:0007669"/>
    <property type="project" value="InterPro"/>
</dbReference>
<dbReference type="Gene3D" id="2.60.40.10">
    <property type="entry name" value="Immunoglobulins"/>
    <property type="match status" value="2"/>
</dbReference>
<evidence type="ECO:0000313" key="13">
    <source>
        <dbReference type="Proteomes" id="UP000216825"/>
    </source>
</evidence>
<feature type="compositionally biased region" description="Low complexity" evidence="10">
    <location>
        <begin position="585"/>
        <end position="601"/>
    </location>
</feature>
<dbReference type="NCBIfam" id="NF003811">
    <property type="entry name" value="PRK05402.1"/>
    <property type="match status" value="1"/>
</dbReference>
<dbReference type="RefSeq" id="WP_094393529.1">
    <property type="nucleotide sequence ID" value="NZ_CP059343.1"/>
</dbReference>
<feature type="region of interest" description="Disordered" evidence="10">
    <location>
        <begin position="551"/>
        <end position="647"/>
    </location>
</feature>
<dbReference type="InterPro" id="IPR006407">
    <property type="entry name" value="GlgB"/>
</dbReference>
<dbReference type="FunFam" id="3.20.20.80:FF:000003">
    <property type="entry name" value="1,4-alpha-glucan branching enzyme GlgB"/>
    <property type="match status" value="1"/>
</dbReference>
<dbReference type="SUPFAM" id="SSF51011">
    <property type="entry name" value="Glycosyl hydrolase domain"/>
    <property type="match status" value="1"/>
</dbReference>
<dbReference type="GO" id="GO:0005978">
    <property type="term" value="P:glycogen biosynthetic process"/>
    <property type="evidence" value="ECO:0007669"/>
    <property type="project" value="UniProtKB-UniRule"/>
</dbReference>
<sequence length="1383" mass="152258">MTDQQLLDRLREWLPLQRWFPFTATPDQLRLNVVGRTDVGGDDRWESEPGTQRTIYLVQVTVGERTELLSVPVVGSIREIPELERFAIGSYCVGGPDRPLPEQLIAGAEASASFLRRAISQAGSLLERRRGSRHGTQGGARRAADDAASSGSARPGTEAADRVSGTEAADDGATLHLYDAVGEPGFLDRVLRMMDAQLTEGGVLRHGMGLHGRYTGALNTDYRISSPEQVHVISSEQSNTSVILRPAQTADRTDALGGDAVIVKFFRVVGEGRNPDVEVGVKLTSHGSTAVPATAGWLDAQWRQGLVTTSGQLAVAAQFLDHSEDAWAMAVSAATQGSDFTDLARDLGATTARVHADLLGAFEPVTVDDAARRRFLEDLASRIRWAWESCGERFESLTPQVDALLEELSETRSIPALQRIHGDYHLGQVLHSDYQGFRILDFEGEPLRPIKERVRPDVALRDVVGMLRSFDYAGAMAAKETEQDTEEWTRAVSDAFVAGYGTTRGDVLDTDSVLYRALWLDKALYEVVYEQRNRPDWVQVPAAAVVRSLERARSRNVSHEAHESQSTPSRTEDFVTTEHPQNTGPAPSSEPAASSEPSPSADPRATEGTTARSDSDASSPARGARHATRPSGGDAAPAASGPAGGPVPVAQDVLAAVAEGRYHDPHSVLGAHPNPDGSVTIRTLRRFATQVSVRTPNGTFPLEHEWGGIFTGVVPAHDEGQIPDYRVDLTYAGKDQEEVDDPYRFAPTLGELDLHLIGEGRHETLWTVLGAHVQHYPSSLGDVSGVSFAVWAPNAQAVRVIGDFNGWDGSEQAMRSLGSSGVWELFVPGMKSGDTYKFRICGVDGAWRDKADPMAFGTEIPPSTASRVFDSEYEFQDAEWMARRASTDPHNAPMSVYEMHIGSWRMGLGYVDLARELVEYLTWQGFTHVEFMPVAEHPFGGSWGYQVTGYYAPSSRFGSPDEFRYLVDQLHKAGIGVLVDWVPGHFPKDEWALAKFDGQPLYEHPDPRRGEHKDWGTLIFDYGRREVRNFLVANANYWLEEFHVDGLRVDAVASMLYLDYSRNDGEWEPNQYGGRENLEAIGFLQEANATAYRRNPGVVMIAEESTSFPGVTKPTSAGGLGFGIKWNMGWMHDSLEYMAEDPINRHYHHNKATFSLVYAFSENFILPISHDEVVYGKGSLLRKMPGDRWQQLASVRAYLAYMWAHPGKQLIFMGTEYAQESEWSQEHGLDWWLSETPPHHGVQELVKSLNEVYRSTPALYSRDNDPSGFEWIDANDAMRNTLSFTRWDDQGNPLVSVANFAGNTHENFRLGLPWAGEWEEVLNTDAEVFGGSGVGNLGKVTANEGAFNGAPASAELTVPPLAVLFLKPVSHAALEGGRQAREE</sequence>
<feature type="compositionally biased region" description="Basic and acidic residues" evidence="10">
    <location>
        <begin position="551"/>
        <end position="563"/>
    </location>
</feature>
<dbReference type="InterPro" id="IPR017853">
    <property type="entry name" value="GH"/>
</dbReference>
<comment type="function">
    <text evidence="9">Catalyzes the formation of the alpha-1,6-glucosidic linkages in glycogen by scission of a 1,4-alpha-linked oligosaccharide from growing alpha-1,4-glucan chains and the subsequent attachment of the oligosaccharide to the alpha-1,6 position.</text>
</comment>
<accession>A0A7D7Q3R6</accession>
<proteinExistence type="inferred from homology"/>
<comment type="catalytic activity">
    <reaction evidence="1 9">
        <text>Transfers a segment of a (1-&gt;4)-alpha-D-glucan chain to a primary hydroxy group in a similar glucan chain.</text>
        <dbReference type="EC" id="2.4.1.18"/>
    </reaction>
</comment>
<dbReference type="NCBIfam" id="TIGR01515">
    <property type="entry name" value="branching_enzym"/>
    <property type="match status" value="1"/>
</dbReference>
<dbReference type="CDD" id="cd11322">
    <property type="entry name" value="AmyAc_Glg_BE"/>
    <property type="match status" value="1"/>
</dbReference>
<dbReference type="InterPro" id="IPR054169">
    <property type="entry name" value="GlgB_N"/>
</dbReference>
<feature type="compositionally biased region" description="Low complexity" evidence="10">
    <location>
        <begin position="608"/>
        <end position="622"/>
    </location>
</feature>
<dbReference type="EMBL" id="CP059343">
    <property type="protein sequence ID" value="QMS56518.1"/>
    <property type="molecule type" value="Genomic_DNA"/>
</dbReference>
<dbReference type="EC" id="2.4.1.18" evidence="9"/>
<dbReference type="Gene3D" id="2.60.40.1180">
    <property type="entry name" value="Golgi alpha-mannosidase II"/>
    <property type="match status" value="1"/>
</dbReference>
<evidence type="ECO:0000256" key="6">
    <source>
        <dbReference type="ARBA" id="ARBA00022679"/>
    </source>
</evidence>